<evidence type="ECO:0000259" key="1">
    <source>
        <dbReference type="PROSITE" id="PS51068"/>
    </source>
</evidence>
<dbReference type="GO" id="GO:0008270">
    <property type="term" value="F:zinc ion binding"/>
    <property type="evidence" value="ECO:0007669"/>
    <property type="project" value="InterPro"/>
</dbReference>
<evidence type="ECO:0000313" key="2">
    <source>
        <dbReference type="EMBL" id="RDD63080.1"/>
    </source>
</evidence>
<evidence type="ECO:0000313" key="3">
    <source>
        <dbReference type="Proteomes" id="UP000253941"/>
    </source>
</evidence>
<dbReference type="InterPro" id="IPR035937">
    <property type="entry name" value="FPG_N"/>
</dbReference>
<sequence>MPELPEVETVCRGLRPWLEGARLAEVMQRRADLRWPLPEGFAARLSGHMVDRAPKRKSRPLLL</sequence>
<organism evidence="2 3">
    <name type="scientific">Ferruginivarius sediminum</name>
    <dbReference type="NCBI Taxonomy" id="2661937"/>
    <lineage>
        <taxon>Bacteria</taxon>
        <taxon>Pseudomonadati</taxon>
        <taxon>Pseudomonadota</taxon>
        <taxon>Alphaproteobacteria</taxon>
        <taxon>Rhodospirillales</taxon>
        <taxon>Rhodospirillaceae</taxon>
        <taxon>Ferruginivarius</taxon>
    </lineage>
</organism>
<dbReference type="InterPro" id="IPR012319">
    <property type="entry name" value="FPG_cat"/>
</dbReference>
<reference evidence="2 3" key="1">
    <citation type="submission" date="2018-07" db="EMBL/GenBank/DDBJ databases">
        <title>Venubactetium sediminum gen. nov., sp. nov., isolated from a marine solar saltern.</title>
        <authorList>
            <person name="Wang S."/>
        </authorList>
    </citation>
    <scope>NUCLEOTIDE SEQUENCE [LARGE SCALE GENOMIC DNA]</scope>
    <source>
        <strain evidence="2 3">WD2A32</strain>
    </source>
</reference>
<gene>
    <name evidence="2" type="ORF">DRB17_04735</name>
</gene>
<dbReference type="Gene3D" id="3.20.190.10">
    <property type="entry name" value="MutM-like, N-terminal"/>
    <property type="match status" value="1"/>
</dbReference>
<dbReference type="RefSeq" id="WP_114581030.1">
    <property type="nucleotide sequence ID" value="NZ_QPMH01000003.1"/>
</dbReference>
<accession>A0A369TCR7</accession>
<dbReference type="PROSITE" id="PS51068">
    <property type="entry name" value="FPG_CAT"/>
    <property type="match status" value="1"/>
</dbReference>
<protein>
    <recommendedName>
        <fullName evidence="1">Formamidopyrimidine-DNA glycosylase catalytic domain-containing protein</fullName>
    </recommendedName>
</protein>
<name>A0A369TCR7_9PROT</name>
<comment type="caution">
    <text evidence="2">The sequence shown here is derived from an EMBL/GenBank/DDBJ whole genome shotgun (WGS) entry which is preliminary data.</text>
</comment>
<dbReference type="AlphaFoldDB" id="A0A369TCR7"/>
<dbReference type="SUPFAM" id="SSF81624">
    <property type="entry name" value="N-terminal domain of MutM-like DNA repair proteins"/>
    <property type="match status" value="1"/>
</dbReference>
<dbReference type="Proteomes" id="UP000253941">
    <property type="component" value="Unassembled WGS sequence"/>
</dbReference>
<dbReference type="GO" id="GO:0003906">
    <property type="term" value="F:DNA-(apurinic or apyrimidinic site) endonuclease activity"/>
    <property type="evidence" value="ECO:0007669"/>
    <property type="project" value="InterPro"/>
</dbReference>
<keyword evidence="3" id="KW-1185">Reference proteome</keyword>
<dbReference type="GO" id="GO:0006284">
    <property type="term" value="P:base-excision repair"/>
    <property type="evidence" value="ECO:0007669"/>
    <property type="project" value="InterPro"/>
</dbReference>
<dbReference type="EMBL" id="QPMH01000003">
    <property type="protein sequence ID" value="RDD63080.1"/>
    <property type="molecule type" value="Genomic_DNA"/>
</dbReference>
<dbReference type="Pfam" id="PF01149">
    <property type="entry name" value="Fapy_DNA_glyco"/>
    <property type="match status" value="1"/>
</dbReference>
<proteinExistence type="predicted"/>
<feature type="domain" description="Formamidopyrimidine-DNA glycosylase catalytic" evidence="1">
    <location>
        <begin position="2"/>
        <end position="63"/>
    </location>
</feature>
<dbReference type="GO" id="GO:0019104">
    <property type="term" value="F:DNA N-glycosylase activity"/>
    <property type="evidence" value="ECO:0007669"/>
    <property type="project" value="InterPro"/>
</dbReference>